<organism evidence="5 6">
    <name type="scientific">Fulvimarina manganoxydans</name>
    <dbReference type="NCBI Taxonomy" id="937218"/>
    <lineage>
        <taxon>Bacteria</taxon>
        <taxon>Pseudomonadati</taxon>
        <taxon>Pseudomonadota</taxon>
        <taxon>Alphaproteobacteria</taxon>
        <taxon>Hyphomicrobiales</taxon>
        <taxon>Aurantimonadaceae</taxon>
        <taxon>Fulvimarina</taxon>
    </lineage>
</organism>
<dbReference type="Pfam" id="PF13378">
    <property type="entry name" value="MR_MLE_C"/>
    <property type="match status" value="1"/>
</dbReference>
<dbReference type="Proteomes" id="UP000192656">
    <property type="component" value="Unassembled WGS sequence"/>
</dbReference>
<dbReference type="PANTHER" id="PTHR13794:SF58">
    <property type="entry name" value="MITOCHONDRIAL ENOLASE SUPERFAMILY MEMBER 1"/>
    <property type="match status" value="1"/>
</dbReference>
<dbReference type="SUPFAM" id="SSF51604">
    <property type="entry name" value="Enolase C-terminal domain-like"/>
    <property type="match status" value="1"/>
</dbReference>
<dbReference type="PROSITE" id="PS00909">
    <property type="entry name" value="MR_MLE_2"/>
    <property type="match status" value="1"/>
</dbReference>
<evidence type="ECO:0000256" key="1">
    <source>
        <dbReference type="ARBA" id="ARBA00001946"/>
    </source>
</evidence>
<feature type="domain" description="Mandelate racemase/muconate lactonizing enzyme C-terminal" evidence="4">
    <location>
        <begin position="157"/>
        <end position="251"/>
    </location>
</feature>
<dbReference type="GO" id="GO:0016836">
    <property type="term" value="F:hydro-lyase activity"/>
    <property type="evidence" value="ECO:0007669"/>
    <property type="project" value="TreeGrafter"/>
</dbReference>
<dbReference type="GO" id="GO:0009063">
    <property type="term" value="P:amino acid catabolic process"/>
    <property type="evidence" value="ECO:0007669"/>
    <property type="project" value="InterPro"/>
</dbReference>
<dbReference type="InterPro" id="IPR018110">
    <property type="entry name" value="Mandel_Rmase/mucon_lact_enz_CS"/>
</dbReference>
<dbReference type="SFLD" id="SFLDG00179">
    <property type="entry name" value="mandelate_racemase"/>
    <property type="match status" value="1"/>
</dbReference>
<comment type="cofactor">
    <cofactor evidence="1">
        <name>Mg(2+)</name>
        <dbReference type="ChEBI" id="CHEBI:18420"/>
    </cofactor>
</comment>
<dbReference type="Pfam" id="PF02746">
    <property type="entry name" value="MR_MLE_N"/>
    <property type="match status" value="1"/>
</dbReference>
<accession>A0A1W1ZD78</accession>
<dbReference type="PANTHER" id="PTHR13794">
    <property type="entry name" value="ENOLASE SUPERFAMILY, MANDELATE RACEMASE"/>
    <property type="match status" value="1"/>
</dbReference>
<dbReference type="InterPro" id="IPR036849">
    <property type="entry name" value="Enolase-like_C_sf"/>
</dbReference>
<dbReference type="InterPro" id="IPR029065">
    <property type="entry name" value="Enolase_C-like"/>
</dbReference>
<proteinExistence type="predicted"/>
<dbReference type="InterPro" id="IPR029017">
    <property type="entry name" value="Enolase-like_N"/>
</dbReference>
<evidence type="ECO:0000256" key="2">
    <source>
        <dbReference type="ARBA" id="ARBA00022723"/>
    </source>
</evidence>
<keyword evidence="6" id="KW-1185">Reference proteome</keyword>
<dbReference type="Gene3D" id="3.30.390.10">
    <property type="entry name" value="Enolase-like, N-terminal domain"/>
    <property type="match status" value="1"/>
</dbReference>
<sequence length="381" mass="40844">MTIETSIEIERVEPHVFRVPIETPVVTSFGVMRDRPAVFIRVSDKSGAQGWGEVWCNFPAVGAEHRARLVNSVLSPLLEGQRFESAEAAYLHLTRATEILAIQSGEPGPIAQAIAGIDLALWDMVARRAGKPLHLCLGGVPKAFVKAYASGLNADGPERLAAVKHEAGYRRFKIKLGFGRERDLRNLEAMRDTFGTQADIMVDANQAWDVETAIEMAKALSVHRPRWLEEPIRADIGLDGWRRLANDSPIPLAAGENVRGEGAYSAFIQSGTLGFLQPDIGKWGGLSATLPIARAAEEAGVTYCPHWLGGGIGLVASLHLLAAVGGDGLLEVDANPNPLREDMIIGFPAIANGDMAVPSAAGIGVEPDLQALARYRIAVGD</sequence>
<dbReference type="SMART" id="SM00922">
    <property type="entry name" value="MR_MLE"/>
    <property type="match status" value="1"/>
</dbReference>
<reference evidence="5 6" key="1">
    <citation type="submission" date="2017-04" db="EMBL/GenBank/DDBJ databases">
        <authorList>
            <person name="Afonso C.L."/>
            <person name="Miller P.J."/>
            <person name="Scott M.A."/>
            <person name="Spackman E."/>
            <person name="Goraichik I."/>
            <person name="Dimitrov K.M."/>
            <person name="Suarez D.L."/>
            <person name="Swayne D.E."/>
        </authorList>
    </citation>
    <scope>NUCLEOTIDE SEQUENCE [LARGE SCALE GENOMIC DNA]</scope>
    <source>
        <strain evidence="5 6">CGMCC 1.10972</strain>
    </source>
</reference>
<evidence type="ECO:0000259" key="4">
    <source>
        <dbReference type="SMART" id="SM00922"/>
    </source>
</evidence>
<name>A0A1W1ZD78_9HYPH</name>
<evidence type="ECO:0000313" key="6">
    <source>
        <dbReference type="Proteomes" id="UP000192656"/>
    </source>
</evidence>
<dbReference type="SFLD" id="SFLDS00001">
    <property type="entry name" value="Enolase"/>
    <property type="match status" value="1"/>
</dbReference>
<dbReference type="AlphaFoldDB" id="A0A1W1ZD78"/>
<evidence type="ECO:0000313" key="5">
    <source>
        <dbReference type="EMBL" id="SMC46389.1"/>
    </source>
</evidence>
<dbReference type="GO" id="GO:0016052">
    <property type="term" value="P:carbohydrate catabolic process"/>
    <property type="evidence" value="ECO:0007669"/>
    <property type="project" value="TreeGrafter"/>
</dbReference>
<dbReference type="EMBL" id="FWXR01000002">
    <property type="protein sequence ID" value="SMC46389.1"/>
    <property type="molecule type" value="Genomic_DNA"/>
</dbReference>
<keyword evidence="2" id="KW-0479">Metal-binding</keyword>
<protein>
    <submittedName>
        <fullName evidence="5">L-alanine-DL-glutamate epimerase</fullName>
    </submittedName>
</protein>
<dbReference type="InterPro" id="IPR013342">
    <property type="entry name" value="Mandelate_racemase_C"/>
</dbReference>
<keyword evidence="3" id="KW-0460">Magnesium</keyword>
<dbReference type="InterPro" id="IPR046945">
    <property type="entry name" value="RHMD-like"/>
</dbReference>
<gene>
    <name evidence="5" type="ORF">SAMN06297251_102341</name>
</gene>
<dbReference type="InterPro" id="IPR013341">
    <property type="entry name" value="Mandelate_racemase_N_dom"/>
</dbReference>
<dbReference type="STRING" id="937218.SAMN06297251_102341"/>
<dbReference type="CDD" id="cd03316">
    <property type="entry name" value="MR_like"/>
    <property type="match status" value="1"/>
</dbReference>
<dbReference type="GO" id="GO:0000287">
    <property type="term" value="F:magnesium ion binding"/>
    <property type="evidence" value="ECO:0007669"/>
    <property type="project" value="TreeGrafter"/>
</dbReference>
<dbReference type="RefSeq" id="WP_084408772.1">
    <property type="nucleotide sequence ID" value="NZ_FWXR01000002.1"/>
</dbReference>
<dbReference type="Gene3D" id="3.20.20.120">
    <property type="entry name" value="Enolase-like C-terminal domain"/>
    <property type="match status" value="1"/>
</dbReference>
<dbReference type="OrthoDB" id="9802699at2"/>
<evidence type="ECO:0000256" key="3">
    <source>
        <dbReference type="ARBA" id="ARBA00022842"/>
    </source>
</evidence>
<dbReference type="SUPFAM" id="SSF54826">
    <property type="entry name" value="Enolase N-terminal domain-like"/>
    <property type="match status" value="1"/>
</dbReference>